<evidence type="ECO:0000256" key="4">
    <source>
        <dbReference type="ARBA" id="ARBA00022695"/>
    </source>
</evidence>
<keyword evidence="12" id="KW-1185">Reference proteome</keyword>
<keyword evidence="3" id="KW-0819">tRNA processing</keyword>
<evidence type="ECO:0000256" key="5">
    <source>
        <dbReference type="ARBA" id="ARBA00022723"/>
    </source>
</evidence>
<feature type="domain" description="Poly A polymerase head" evidence="9">
    <location>
        <begin position="27"/>
        <end position="149"/>
    </location>
</feature>
<dbReference type="Gene3D" id="3.30.460.10">
    <property type="entry name" value="Beta Polymerase, domain 2"/>
    <property type="match status" value="1"/>
</dbReference>
<accession>A0A1I0XYJ2</accession>
<dbReference type="Pfam" id="PF01743">
    <property type="entry name" value="PolyA_pol"/>
    <property type="match status" value="1"/>
</dbReference>
<organism evidence="11 12">
    <name type="scientific">Poseidonocella pacifica</name>
    <dbReference type="NCBI Taxonomy" id="871651"/>
    <lineage>
        <taxon>Bacteria</taxon>
        <taxon>Pseudomonadati</taxon>
        <taxon>Pseudomonadota</taxon>
        <taxon>Alphaproteobacteria</taxon>
        <taxon>Rhodobacterales</taxon>
        <taxon>Roseobacteraceae</taxon>
        <taxon>Poseidonocella</taxon>
    </lineage>
</organism>
<dbReference type="GO" id="GO:0000049">
    <property type="term" value="F:tRNA binding"/>
    <property type="evidence" value="ECO:0007669"/>
    <property type="project" value="TreeGrafter"/>
</dbReference>
<keyword evidence="2 8" id="KW-0808">Transferase</keyword>
<dbReference type="InterPro" id="IPR043519">
    <property type="entry name" value="NT_sf"/>
</dbReference>
<evidence type="ECO:0000256" key="8">
    <source>
        <dbReference type="RuleBase" id="RU003953"/>
    </source>
</evidence>
<dbReference type="PANTHER" id="PTHR46173:SF1">
    <property type="entry name" value="CCA TRNA NUCLEOTIDYLTRANSFERASE 1, MITOCHONDRIAL"/>
    <property type="match status" value="1"/>
</dbReference>
<dbReference type="GO" id="GO:0016779">
    <property type="term" value="F:nucleotidyltransferase activity"/>
    <property type="evidence" value="ECO:0007669"/>
    <property type="project" value="UniProtKB-KW"/>
</dbReference>
<sequence length="385" mass="40904">MKVSGDWINGKVTQSVLRMLTDGGHEAYVVGGCVRNALLGEAVSDVDISTNARPAQVIALAEAARLKAVPTGIDHGTVTVIASGTPHEITTFRRDVETDGRRAVVAFADTLEEDARRRDFTMNALYADAEARVHDPLGGLGDLRARRVRFIDDPAARIREDYLRILRFFRFHAWYGDATAGLDPEALAACAELADGLSNVSRERIGAELLKLLGAPDPGPAVAAMDHAGVLARILPGADSRALPVLIHEEDRLGAAPDPLRRLATLAVPDPKALRLSRAEARRLALLAGAARDGTDPAALALDHGAQTARDALLIRAALIGQPVSDEAWALPAIAAAQSFPVAARDLMPAYQGPALGARLAALRAAWIASRFALTREDLLALPEV</sequence>
<gene>
    <name evidence="11" type="ORF">SAMN05421688_2560</name>
</gene>
<evidence type="ECO:0000259" key="9">
    <source>
        <dbReference type="Pfam" id="PF01743"/>
    </source>
</evidence>
<comment type="similarity">
    <text evidence="8">Belongs to the tRNA nucleotidyltransferase/poly(A) polymerase family.</text>
</comment>
<keyword evidence="7" id="KW-0460">Magnesium</keyword>
<dbReference type="RefSeq" id="WP_092065495.1">
    <property type="nucleotide sequence ID" value="NZ_FOJU01000004.1"/>
</dbReference>
<dbReference type="EMBL" id="FOJU01000004">
    <property type="protein sequence ID" value="SFB05073.1"/>
    <property type="molecule type" value="Genomic_DNA"/>
</dbReference>
<dbReference type="PANTHER" id="PTHR46173">
    <property type="entry name" value="CCA TRNA NUCLEOTIDYLTRANSFERASE 1, MITOCHONDRIAL"/>
    <property type="match status" value="1"/>
</dbReference>
<keyword evidence="8" id="KW-0694">RNA-binding</keyword>
<evidence type="ECO:0000313" key="11">
    <source>
        <dbReference type="EMBL" id="SFB05073.1"/>
    </source>
</evidence>
<dbReference type="CDD" id="cd05398">
    <property type="entry name" value="NT_ClassII-CCAase"/>
    <property type="match status" value="1"/>
</dbReference>
<dbReference type="InterPro" id="IPR002646">
    <property type="entry name" value="PolA_pol_head_dom"/>
</dbReference>
<dbReference type="OrthoDB" id="9805698at2"/>
<dbReference type="GO" id="GO:0008033">
    <property type="term" value="P:tRNA processing"/>
    <property type="evidence" value="ECO:0007669"/>
    <property type="project" value="UniProtKB-KW"/>
</dbReference>
<feature type="domain" description="tRNA nucleotidyltransferase/poly(A) polymerase RNA and SrmB- binding" evidence="10">
    <location>
        <begin position="182"/>
        <end position="239"/>
    </location>
</feature>
<dbReference type="GO" id="GO:0000166">
    <property type="term" value="F:nucleotide binding"/>
    <property type="evidence" value="ECO:0007669"/>
    <property type="project" value="UniProtKB-KW"/>
</dbReference>
<dbReference type="InterPro" id="IPR032828">
    <property type="entry name" value="PolyA_RNA-bd"/>
</dbReference>
<dbReference type="SUPFAM" id="SSF81891">
    <property type="entry name" value="Poly A polymerase C-terminal region-like"/>
    <property type="match status" value="1"/>
</dbReference>
<dbReference type="Pfam" id="PF12627">
    <property type="entry name" value="PolyA_pol_RNAbd"/>
    <property type="match status" value="1"/>
</dbReference>
<dbReference type="InterPro" id="IPR050264">
    <property type="entry name" value="Bact_CCA-adding_enz_type3_sf"/>
</dbReference>
<evidence type="ECO:0000256" key="3">
    <source>
        <dbReference type="ARBA" id="ARBA00022694"/>
    </source>
</evidence>
<dbReference type="Gene3D" id="1.10.3090.10">
    <property type="entry name" value="cca-adding enzyme, domain 2"/>
    <property type="match status" value="1"/>
</dbReference>
<dbReference type="GO" id="GO:0046872">
    <property type="term" value="F:metal ion binding"/>
    <property type="evidence" value="ECO:0007669"/>
    <property type="project" value="UniProtKB-KW"/>
</dbReference>
<keyword evidence="4" id="KW-0548">Nucleotidyltransferase</keyword>
<protein>
    <submittedName>
        <fullName evidence="11">Poly(A) polymerase</fullName>
    </submittedName>
</protein>
<evidence type="ECO:0000256" key="1">
    <source>
        <dbReference type="ARBA" id="ARBA00001946"/>
    </source>
</evidence>
<keyword evidence="5" id="KW-0479">Metal-binding</keyword>
<evidence type="ECO:0000256" key="7">
    <source>
        <dbReference type="ARBA" id="ARBA00022842"/>
    </source>
</evidence>
<reference evidence="11 12" key="1">
    <citation type="submission" date="2016-10" db="EMBL/GenBank/DDBJ databases">
        <authorList>
            <person name="de Groot N.N."/>
        </authorList>
    </citation>
    <scope>NUCLEOTIDE SEQUENCE [LARGE SCALE GENOMIC DNA]</scope>
    <source>
        <strain evidence="11 12">DSM 29316</strain>
    </source>
</reference>
<dbReference type="AlphaFoldDB" id="A0A1I0XYJ2"/>
<dbReference type="SUPFAM" id="SSF81301">
    <property type="entry name" value="Nucleotidyltransferase"/>
    <property type="match status" value="1"/>
</dbReference>
<dbReference type="Proteomes" id="UP000198796">
    <property type="component" value="Unassembled WGS sequence"/>
</dbReference>
<evidence type="ECO:0000256" key="6">
    <source>
        <dbReference type="ARBA" id="ARBA00022741"/>
    </source>
</evidence>
<dbReference type="STRING" id="871651.SAMN05421688_2560"/>
<evidence type="ECO:0000259" key="10">
    <source>
        <dbReference type="Pfam" id="PF12627"/>
    </source>
</evidence>
<keyword evidence="6" id="KW-0547">Nucleotide-binding</keyword>
<comment type="cofactor">
    <cofactor evidence="1">
        <name>Mg(2+)</name>
        <dbReference type="ChEBI" id="CHEBI:18420"/>
    </cofactor>
</comment>
<name>A0A1I0XYJ2_9RHOB</name>
<proteinExistence type="inferred from homology"/>
<evidence type="ECO:0000256" key="2">
    <source>
        <dbReference type="ARBA" id="ARBA00022679"/>
    </source>
</evidence>
<evidence type="ECO:0000313" key="12">
    <source>
        <dbReference type="Proteomes" id="UP000198796"/>
    </source>
</evidence>